<reference evidence="4" key="1">
    <citation type="submission" date="2021-03" db="EMBL/GenBank/DDBJ databases">
        <title>Evolutionary innovations through gain and loss of genes in the ectomycorrhizal Boletales.</title>
        <authorList>
            <person name="Wu G."/>
            <person name="Miyauchi S."/>
            <person name="Morin E."/>
            <person name="Yang Z.-L."/>
            <person name="Xu J."/>
            <person name="Martin F.M."/>
        </authorList>
    </citation>
    <scope>NUCLEOTIDE SEQUENCE</scope>
    <source>
        <strain evidence="4">BR01</strain>
    </source>
</reference>
<dbReference type="InterPro" id="IPR029052">
    <property type="entry name" value="Metallo-depent_PP-like"/>
</dbReference>
<name>A0A8I3ABK3_9AGAM</name>
<keyword evidence="2" id="KW-0378">Hydrolase</keyword>
<dbReference type="Pfam" id="PF02872">
    <property type="entry name" value="5_nucleotid_C"/>
    <property type="match status" value="1"/>
</dbReference>
<evidence type="ECO:0000256" key="1">
    <source>
        <dbReference type="ARBA" id="ARBA00006654"/>
    </source>
</evidence>
<evidence type="ECO:0000313" key="5">
    <source>
        <dbReference type="Proteomes" id="UP000683000"/>
    </source>
</evidence>
<dbReference type="InterPro" id="IPR036907">
    <property type="entry name" value="5'-Nucleotdase_C_sf"/>
</dbReference>
<dbReference type="PANTHER" id="PTHR11575:SF48">
    <property type="entry name" value="5'-NUCLEOTIDASE"/>
    <property type="match status" value="1"/>
</dbReference>
<evidence type="ECO:0000313" key="4">
    <source>
        <dbReference type="EMBL" id="KAG6379246.1"/>
    </source>
</evidence>
<sequence>MTQSFNIVNENTNNVPEHLHLFKVLERSGVRVGIIGLVEESVHYRNTGIAFPKTLFYRDWITTVPAWPPNFMFKDMAKTGREMSQRLRGEHQCDIVIALTHARVPNDIKLAKDLLALSPSAQKARPIAGEHGVDIILGGHDHLYFVSKGVTAWEGYDVSIPSIGSQEDNGDILVVKSGTDFRELSELTLELEDTPPGSVRKKMIKAIHGKRHQIRPGMPSSEKLQKILHDVLSSVSQSLKEPACITDVELDLRSHLLRTDEMAAGNWFADVLRHAYDDALCTKCGSGSDGVLISAGTLRGDSVYPPGVITLGNILEILPFDDPTVVLELDGESLWDALEEGLSKYPAQEGRFPVISGFRVSWDSRRPPGQRVLGVCLLQEAPGTRSEGSGQSPGSGTPVLVDGEFIKREKNGRTYKIVTREYLASGHDGYTTLPGHEYLVDDEDGQLMSSLVRKYLLGGYWYAERSGGHLTIALTGANYVNKMVRLREKEQKIDHLHSETADVVGREIEHRERHAHKHHLTIAQRWQHAAANALHSRMHYQDHFNITAREHMSGVDCYDGKKVRRGNEEDGKNGHEKSYKEDLLVIHPVVDGRFKDVARS</sequence>
<dbReference type="GO" id="GO:0009166">
    <property type="term" value="P:nucleotide catabolic process"/>
    <property type="evidence" value="ECO:0007669"/>
    <property type="project" value="InterPro"/>
</dbReference>
<dbReference type="Gene3D" id="3.60.21.10">
    <property type="match status" value="1"/>
</dbReference>
<dbReference type="SUPFAM" id="SSF55816">
    <property type="entry name" value="5'-nucleotidase (syn. UDP-sugar hydrolase), C-terminal domain"/>
    <property type="match status" value="1"/>
</dbReference>
<keyword evidence="5" id="KW-1185">Reference proteome</keyword>
<keyword evidence="2" id="KW-0547">Nucleotide-binding</keyword>
<dbReference type="SUPFAM" id="SSF56300">
    <property type="entry name" value="Metallo-dependent phosphatases"/>
    <property type="match status" value="1"/>
</dbReference>
<accession>A0A8I3ABK3</accession>
<dbReference type="InterPro" id="IPR008334">
    <property type="entry name" value="5'-Nucleotdase_C"/>
</dbReference>
<dbReference type="EMBL" id="JAGFBS010000005">
    <property type="protein sequence ID" value="KAG6379246.1"/>
    <property type="molecule type" value="Genomic_DNA"/>
</dbReference>
<gene>
    <name evidence="4" type="ORF">JVT61DRAFT_11695</name>
</gene>
<dbReference type="GO" id="GO:0016787">
    <property type="term" value="F:hydrolase activity"/>
    <property type="evidence" value="ECO:0007669"/>
    <property type="project" value="UniProtKB-KW"/>
</dbReference>
<dbReference type="Proteomes" id="UP000683000">
    <property type="component" value="Unassembled WGS sequence"/>
</dbReference>
<organism evidence="4 5">
    <name type="scientific">Boletus reticuloceps</name>
    <dbReference type="NCBI Taxonomy" id="495285"/>
    <lineage>
        <taxon>Eukaryota</taxon>
        <taxon>Fungi</taxon>
        <taxon>Dikarya</taxon>
        <taxon>Basidiomycota</taxon>
        <taxon>Agaricomycotina</taxon>
        <taxon>Agaricomycetes</taxon>
        <taxon>Agaricomycetidae</taxon>
        <taxon>Boletales</taxon>
        <taxon>Boletineae</taxon>
        <taxon>Boletaceae</taxon>
        <taxon>Boletoideae</taxon>
        <taxon>Boletus</taxon>
    </lineage>
</organism>
<dbReference type="PRINTS" id="PR01607">
    <property type="entry name" value="APYRASEFAMLY"/>
</dbReference>
<dbReference type="AlphaFoldDB" id="A0A8I3ABK3"/>
<dbReference type="OrthoDB" id="10252235at2759"/>
<dbReference type="Gene3D" id="3.90.780.10">
    <property type="entry name" value="5'-Nucleotidase, C-terminal domain"/>
    <property type="match status" value="1"/>
</dbReference>
<dbReference type="GO" id="GO:0000166">
    <property type="term" value="F:nucleotide binding"/>
    <property type="evidence" value="ECO:0007669"/>
    <property type="project" value="UniProtKB-KW"/>
</dbReference>
<proteinExistence type="inferred from homology"/>
<comment type="similarity">
    <text evidence="1 2">Belongs to the 5'-nucleotidase family.</text>
</comment>
<evidence type="ECO:0000259" key="3">
    <source>
        <dbReference type="Pfam" id="PF02872"/>
    </source>
</evidence>
<protein>
    <submittedName>
        <fullName evidence="4">5'-nucleotidase</fullName>
    </submittedName>
</protein>
<dbReference type="PANTHER" id="PTHR11575">
    <property type="entry name" value="5'-NUCLEOTIDASE-RELATED"/>
    <property type="match status" value="1"/>
</dbReference>
<feature type="domain" description="5'-Nucleotidase C-terminal" evidence="3">
    <location>
        <begin position="256"/>
        <end position="433"/>
    </location>
</feature>
<comment type="caution">
    <text evidence="4">The sequence shown here is derived from an EMBL/GenBank/DDBJ whole genome shotgun (WGS) entry which is preliminary data.</text>
</comment>
<dbReference type="InterPro" id="IPR006179">
    <property type="entry name" value="5_nucleotidase/apyrase"/>
</dbReference>
<evidence type="ECO:0000256" key="2">
    <source>
        <dbReference type="RuleBase" id="RU362119"/>
    </source>
</evidence>